<organism evidence="1 2">
    <name type="scientific">Desulfosarcina alkanivorans</name>
    <dbReference type="NCBI Taxonomy" id="571177"/>
    <lineage>
        <taxon>Bacteria</taxon>
        <taxon>Pseudomonadati</taxon>
        <taxon>Thermodesulfobacteriota</taxon>
        <taxon>Desulfobacteria</taxon>
        <taxon>Desulfobacterales</taxon>
        <taxon>Desulfosarcinaceae</taxon>
        <taxon>Desulfosarcina</taxon>
    </lineage>
</organism>
<dbReference type="AlphaFoldDB" id="A0A5K7YMV5"/>
<proteinExistence type="predicted"/>
<dbReference type="Proteomes" id="UP000427906">
    <property type="component" value="Chromosome"/>
</dbReference>
<keyword evidence="2" id="KW-1185">Reference proteome</keyword>
<accession>A0A5K7YMV5</accession>
<dbReference type="KEGG" id="dalk:DSCA_16140"/>
<reference evidence="1 2" key="1">
    <citation type="submission" date="2019-11" db="EMBL/GenBank/DDBJ databases">
        <title>Comparative genomics of hydrocarbon-degrading Desulfosarcina strains.</title>
        <authorList>
            <person name="Watanabe M."/>
            <person name="Kojima H."/>
            <person name="Fukui M."/>
        </authorList>
    </citation>
    <scope>NUCLEOTIDE SEQUENCE [LARGE SCALE GENOMIC DNA]</scope>
    <source>
        <strain evidence="1 2">PL12</strain>
    </source>
</reference>
<protein>
    <submittedName>
        <fullName evidence="1">Uncharacterized protein</fullName>
    </submittedName>
</protein>
<evidence type="ECO:0000313" key="2">
    <source>
        <dbReference type="Proteomes" id="UP000427906"/>
    </source>
</evidence>
<gene>
    <name evidence="1" type="ORF">DSCA_16140</name>
</gene>
<dbReference type="RefSeq" id="WP_155315916.1">
    <property type="nucleotide sequence ID" value="NZ_AP021874.1"/>
</dbReference>
<sequence length="120" mass="14251">MIKLIDKYRIEKMMIENEEKEKNGSESELKKNAFHSGKAVAKKWINSASPQEIKDVLRRPNARHDTNYFAFMRNVFFTFIEKRCPGEAQRFKRADNDSFLHGWREGVINIWNTRKGRLNC</sequence>
<dbReference type="EMBL" id="AP021874">
    <property type="protein sequence ID" value="BBO67684.1"/>
    <property type="molecule type" value="Genomic_DNA"/>
</dbReference>
<evidence type="ECO:0000313" key="1">
    <source>
        <dbReference type="EMBL" id="BBO67684.1"/>
    </source>
</evidence>
<name>A0A5K7YMV5_9BACT</name>